<dbReference type="STRING" id="582402.Hbal_0300"/>
<reference evidence="3" key="1">
    <citation type="journal article" date="2011" name="J. Bacteriol.">
        <title>Genome sequences of eight morphologically diverse alphaproteobacteria.</title>
        <authorList>
            <consortium name="US DOE Joint Genome Institute"/>
            <person name="Brown P.J."/>
            <person name="Kysela D.T."/>
            <person name="Buechlein A."/>
            <person name="Hemmerich C."/>
            <person name="Brun Y.V."/>
        </authorList>
    </citation>
    <scope>NUCLEOTIDE SEQUENCE [LARGE SCALE GENOMIC DNA]</scope>
    <source>
        <strain evidence="3">ATCC 49814 / DSM 5838 / IFAM 1418</strain>
    </source>
</reference>
<dbReference type="Pfam" id="PF00117">
    <property type="entry name" value="GATase"/>
    <property type="match status" value="1"/>
</dbReference>
<dbReference type="PANTHER" id="PTHR42695:SF5">
    <property type="entry name" value="GLUTAMINE AMIDOTRANSFERASE YLR126C-RELATED"/>
    <property type="match status" value="1"/>
</dbReference>
<dbReference type="AlphaFoldDB" id="C6XLU6"/>
<dbReference type="CDD" id="cd01741">
    <property type="entry name" value="GATase1_1"/>
    <property type="match status" value="1"/>
</dbReference>
<protein>
    <submittedName>
        <fullName evidence="2">Glutamine amidotransferase class-I</fullName>
    </submittedName>
</protein>
<dbReference type="KEGG" id="hba:Hbal_0300"/>
<dbReference type="RefSeq" id="WP_012778160.1">
    <property type="nucleotide sequence ID" value="NC_012982.1"/>
</dbReference>
<accession>C6XLU6</accession>
<dbReference type="EMBL" id="CP001678">
    <property type="protein sequence ID" value="ACT58002.1"/>
    <property type="molecule type" value="Genomic_DNA"/>
</dbReference>
<dbReference type="InterPro" id="IPR017926">
    <property type="entry name" value="GATASE"/>
</dbReference>
<dbReference type="GO" id="GO:0016740">
    <property type="term" value="F:transferase activity"/>
    <property type="evidence" value="ECO:0007669"/>
    <property type="project" value="UniProtKB-KW"/>
</dbReference>
<dbReference type="GO" id="GO:0005829">
    <property type="term" value="C:cytosol"/>
    <property type="evidence" value="ECO:0007669"/>
    <property type="project" value="TreeGrafter"/>
</dbReference>
<dbReference type="PANTHER" id="PTHR42695">
    <property type="entry name" value="GLUTAMINE AMIDOTRANSFERASE YLR126C-RELATED"/>
    <property type="match status" value="1"/>
</dbReference>
<keyword evidence="2" id="KW-0315">Glutamine amidotransferase</keyword>
<feature type="domain" description="Glutamine amidotransferase" evidence="1">
    <location>
        <begin position="48"/>
        <end position="192"/>
    </location>
</feature>
<evidence type="ECO:0000313" key="3">
    <source>
        <dbReference type="Proteomes" id="UP000002745"/>
    </source>
</evidence>
<keyword evidence="3" id="KW-1185">Reference proteome</keyword>
<sequence>MKIAIIETGLPPEDIRADFISYPEMFKQLIGLATQDVEFETFSFCHHEFMPNDIPDIKAYNGFLITGSPAGVYEDWPWMQPLFTFIQEAAKANKPLIGVCFGHQAIAQALGGEVIKSPKGWGIGRHHYNFVHKPEWMNTDAEGFSLSVSHQDQVVALPANAQLIALSDFCELAAVYYPDAPALTFQGHPEFSDEYAAALYNIRRGTKFDSDMVDEALISLKDTKEDNANVAQWMWAFLQAKAN</sequence>
<dbReference type="PROSITE" id="PS51273">
    <property type="entry name" value="GATASE_TYPE_1"/>
    <property type="match status" value="1"/>
</dbReference>
<dbReference type="HOGENOM" id="CLU_054974_0_2_5"/>
<evidence type="ECO:0000313" key="2">
    <source>
        <dbReference type="EMBL" id="ACT58002.1"/>
    </source>
</evidence>
<name>C6XLU6_HIRBI</name>
<dbReference type="InterPro" id="IPR044992">
    <property type="entry name" value="ChyE-like"/>
</dbReference>
<proteinExistence type="predicted"/>
<dbReference type="OrthoDB" id="7365442at2"/>
<evidence type="ECO:0000259" key="1">
    <source>
        <dbReference type="Pfam" id="PF00117"/>
    </source>
</evidence>
<dbReference type="SUPFAM" id="SSF52317">
    <property type="entry name" value="Class I glutamine amidotransferase-like"/>
    <property type="match status" value="1"/>
</dbReference>
<dbReference type="eggNOG" id="COG0518">
    <property type="taxonomic scope" value="Bacteria"/>
</dbReference>
<keyword evidence="2" id="KW-0808">Transferase</keyword>
<organism evidence="2 3">
    <name type="scientific">Hirschia baltica (strain ATCC 49814 / DSM 5838 / IFAM 1418)</name>
    <dbReference type="NCBI Taxonomy" id="582402"/>
    <lineage>
        <taxon>Bacteria</taxon>
        <taxon>Pseudomonadati</taxon>
        <taxon>Pseudomonadota</taxon>
        <taxon>Alphaproteobacteria</taxon>
        <taxon>Hyphomonadales</taxon>
        <taxon>Hyphomonadaceae</taxon>
        <taxon>Hirschia</taxon>
    </lineage>
</organism>
<dbReference type="Proteomes" id="UP000002745">
    <property type="component" value="Chromosome"/>
</dbReference>
<gene>
    <name evidence="2" type="ordered locus">Hbal_0300</name>
</gene>
<dbReference type="Gene3D" id="3.40.50.880">
    <property type="match status" value="1"/>
</dbReference>
<dbReference type="InterPro" id="IPR029062">
    <property type="entry name" value="Class_I_gatase-like"/>
</dbReference>